<evidence type="ECO:0000313" key="1">
    <source>
        <dbReference type="EMBL" id="AQT28554.1"/>
    </source>
</evidence>
<dbReference type="Proteomes" id="UP000221250">
    <property type="component" value="Segment"/>
</dbReference>
<sequence length="293" mass="31709">MLISDKYALYRFLNGYVSSNGATLFLRTGSSDTVPQKLQDLAASSVAAVSIAYRAQTAGNDALLRRTYGRARSLQPVGGYGQRRTYTVSSQQVLAYHVVPETVLIENTATVQTPAQYAQRAGIFGDYGPSMTGLQVAGQTTLDFGRTLRFRGITVFSSSNFSTSVLYYLAADGVTWTQALPSLANGEYQFDFTARKVRIVNATTTSTGTASMMFWAERGTEFSVRPITHGVLVPELAATSYAGLIDTTKMDYLSLILDVGTDLKLDTVQTGKFGHVAVQDWSIPIKAAVRQGA</sequence>
<dbReference type="EMBL" id="KY448244">
    <property type="protein sequence ID" value="AQT28554.1"/>
    <property type="molecule type" value="Genomic_DNA"/>
</dbReference>
<proteinExistence type="predicted"/>
<keyword evidence="2" id="KW-1185">Reference proteome</keyword>
<name>A0A1S6L2Z3_9CAUD</name>
<protein>
    <submittedName>
        <fullName evidence="1">Uncharacterized protein</fullName>
    </submittedName>
</protein>
<accession>A0A1S6L2Z3</accession>
<evidence type="ECO:0000313" key="2">
    <source>
        <dbReference type="Proteomes" id="UP000221250"/>
    </source>
</evidence>
<organism evidence="1 2">
    <name type="scientific">Erwinia phage vB_EamM_Yoloswag</name>
    <dbReference type="NCBI Taxonomy" id="1958956"/>
    <lineage>
        <taxon>Viruses</taxon>
        <taxon>Duplodnaviria</taxon>
        <taxon>Heunggongvirae</taxon>
        <taxon>Uroviricota</taxon>
        <taxon>Caudoviricetes</taxon>
        <taxon>Yoloswagvirus</taxon>
        <taxon>Yoloswagvirus yoloswag</taxon>
    </lineage>
</organism>
<reference evidence="1 2" key="1">
    <citation type="submission" date="2017-01" db="EMBL/GenBank/DDBJ databases">
        <authorList>
            <person name="Mah S.A."/>
            <person name="Swanson W.J."/>
            <person name="Moy G.W."/>
            <person name="Vacquier V.D."/>
        </authorList>
    </citation>
    <scope>NUCLEOTIDE SEQUENCE [LARGE SCALE GENOMIC DNA]</scope>
</reference>
<gene>
    <name evidence="1" type="ORF">YOLOSWAG_71</name>
</gene>